<name>A0ABX3NNT7_9BACT</name>
<dbReference type="Gene3D" id="1.10.10.10">
    <property type="entry name" value="Winged helix-like DNA-binding domain superfamily/Winged helix DNA-binding domain"/>
    <property type="match status" value="1"/>
</dbReference>
<feature type="domain" description="RNA polymerase sigma-70 region 4" evidence="1">
    <location>
        <begin position="115"/>
        <end position="162"/>
    </location>
</feature>
<protein>
    <recommendedName>
        <fullName evidence="1">RNA polymerase sigma-70 region 4 domain-containing protein</fullName>
    </recommendedName>
</protein>
<dbReference type="InterPro" id="IPR013324">
    <property type="entry name" value="RNA_pol_sigma_r3/r4-like"/>
</dbReference>
<sequence length="169" mass="19664">MNKKLHINEQLLIDLLCANNCKAFEFVHDTFSPALHGSLIDLVETDKENASHILEDGFSAVWQIVHQSYDQRQQQLFSWLLHMMHQLAMVALKQLNRWPSADELERLSLCLRRKLSTMNVSQRHVIELMYDQGYCKARIASALNIPIETVDHLLKSGFRELKAYLKTFI</sequence>
<dbReference type="EMBL" id="LWBO01000059">
    <property type="protein sequence ID" value="OQP40675.1"/>
    <property type="molecule type" value="Genomic_DNA"/>
</dbReference>
<evidence type="ECO:0000259" key="1">
    <source>
        <dbReference type="Pfam" id="PF04545"/>
    </source>
</evidence>
<comment type="caution">
    <text evidence="2">The sequence shown here is derived from an EMBL/GenBank/DDBJ whole genome shotgun (WGS) entry which is preliminary data.</text>
</comment>
<dbReference type="Gene3D" id="1.10.1740.10">
    <property type="match status" value="1"/>
</dbReference>
<dbReference type="Proteomes" id="UP000192277">
    <property type="component" value="Unassembled WGS sequence"/>
</dbReference>
<reference evidence="2 3" key="1">
    <citation type="submission" date="2016-04" db="EMBL/GenBank/DDBJ databases">
        <authorList>
            <person name="Chen L."/>
            <person name="Zhuang W."/>
            <person name="Wang G."/>
        </authorList>
    </citation>
    <scope>NUCLEOTIDE SEQUENCE [LARGE SCALE GENOMIC DNA]</scope>
    <source>
        <strain evidence="3">GR20</strain>
    </source>
</reference>
<organism evidence="2 3">
    <name type="scientific">Niastella koreensis</name>
    <dbReference type="NCBI Taxonomy" id="354356"/>
    <lineage>
        <taxon>Bacteria</taxon>
        <taxon>Pseudomonadati</taxon>
        <taxon>Bacteroidota</taxon>
        <taxon>Chitinophagia</taxon>
        <taxon>Chitinophagales</taxon>
        <taxon>Chitinophagaceae</taxon>
        <taxon>Niastella</taxon>
    </lineage>
</organism>
<proteinExistence type="predicted"/>
<evidence type="ECO:0000313" key="3">
    <source>
        <dbReference type="Proteomes" id="UP000192277"/>
    </source>
</evidence>
<dbReference type="RefSeq" id="WP_014222267.1">
    <property type="nucleotide sequence ID" value="NZ_LWBO01000059.1"/>
</dbReference>
<keyword evidence="3" id="KW-1185">Reference proteome</keyword>
<accession>A0ABX3NNT7</accession>
<gene>
    <name evidence="2" type="ORF">A4D02_36065</name>
</gene>
<dbReference type="Pfam" id="PF04545">
    <property type="entry name" value="Sigma70_r4"/>
    <property type="match status" value="1"/>
</dbReference>
<evidence type="ECO:0000313" key="2">
    <source>
        <dbReference type="EMBL" id="OQP40675.1"/>
    </source>
</evidence>
<dbReference type="InterPro" id="IPR007630">
    <property type="entry name" value="RNA_pol_sigma70_r4"/>
</dbReference>
<dbReference type="InterPro" id="IPR036388">
    <property type="entry name" value="WH-like_DNA-bd_sf"/>
</dbReference>
<dbReference type="SUPFAM" id="SSF88659">
    <property type="entry name" value="Sigma3 and sigma4 domains of RNA polymerase sigma factors"/>
    <property type="match status" value="1"/>
</dbReference>